<dbReference type="PRINTS" id="PR00337">
    <property type="entry name" value="LEUILEVALBP"/>
</dbReference>
<reference evidence="7 10" key="3">
    <citation type="submission" date="2019-12" db="EMBL/GenBank/DDBJ databases">
        <title>Draft Genome Sequences of Six Type Strains of the Genus Massilia.</title>
        <authorList>
            <person name="Miess H."/>
            <person name="Frediansyah A."/>
            <person name="Goeker M."/>
            <person name="Gross H."/>
        </authorList>
    </citation>
    <scope>NUCLEOTIDE SEQUENCE [LARGE SCALE GENOMIC DNA]</scope>
    <source>
        <strain evidence="7 10">DSM 26639</strain>
    </source>
</reference>
<dbReference type="PANTHER" id="PTHR30483">
    <property type="entry name" value="LEUCINE-SPECIFIC-BINDING PROTEIN"/>
    <property type="match status" value="1"/>
</dbReference>
<dbReference type="CDD" id="cd20013">
    <property type="entry name" value="PBP1_RPA0985_benzoate-like"/>
    <property type="match status" value="1"/>
</dbReference>
<reference evidence="8 9" key="1">
    <citation type="journal article" date="2015" name="Stand. Genomic Sci.">
        <title>Genomic Encyclopedia of Bacterial and Archaeal Type Strains, Phase III: the genomes of soil and plant-associated and newly described type strains.</title>
        <authorList>
            <person name="Whitman W.B."/>
            <person name="Woyke T."/>
            <person name="Klenk H.P."/>
            <person name="Zhou Y."/>
            <person name="Lilburn T.G."/>
            <person name="Beck B.J."/>
            <person name="De Vos P."/>
            <person name="Vandamme P."/>
            <person name="Eisen J.A."/>
            <person name="Garrity G."/>
            <person name="Hugenholtz P."/>
            <person name="Kyrpides N.C."/>
        </authorList>
    </citation>
    <scope>NUCLEOTIDE SEQUENCE [LARGE SCALE GENOMIC DNA]</scope>
    <source>
        <strain evidence="8 9">CGMCC 1.10685</strain>
    </source>
</reference>
<comment type="similarity">
    <text evidence="1">Belongs to the leucine-binding protein family.</text>
</comment>
<proteinExistence type="inferred from homology"/>
<evidence type="ECO:0000256" key="4">
    <source>
        <dbReference type="ARBA" id="ARBA00022970"/>
    </source>
</evidence>
<dbReference type="SUPFAM" id="SSF53822">
    <property type="entry name" value="Periplasmic binding protein-like I"/>
    <property type="match status" value="1"/>
</dbReference>
<evidence type="ECO:0000256" key="1">
    <source>
        <dbReference type="ARBA" id="ARBA00010062"/>
    </source>
</evidence>
<evidence type="ECO:0000256" key="5">
    <source>
        <dbReference type="SAM" id="SignalP"/>
    </source>
</evidence>
<protein>
    <submittedName>
        <fullName evidence="7">ABC transporter substrate-binding protein</fullName>
    </submittedName>
    <submittedName>
        <fullName evidence="8">Branched-chain amino acid transport system substrate-binding protein</fullName>
    </submittedName>
</protein>
<evidence type="ECO:0000313" key="8">
    <source>
        <dbReference type="EMBL" id="TWI45019.1"/>
    </source>
</evidence>
<dbReference type="Proteomes" id="UP000315112">
    <property type="component" value="Unassembled WGS sequence"/>
</dbReference>
<dbReference type="EMBL" id="CP046904">
    <property type="protein sequence ID" value="QGZ42449.1"/>
    <property type="molecule type" value="Genomic_DNA"/>
</dbReference>
<accession>A0A562PKR7</accession>
<evidence type="ECO:0000256" key="3">
    <source>
        <dbReference type="ARBA" id="ARBA00022729"/>
    </source>
</evidence>
<feature type="signal peptide" evidence="5">
    <location>
        <begin position="1"/>
        <end position="27"/>
    </location>
</feature>
<keyword evidence="10" id="KW-1185">Reference proteome</keyword>
<keyword evidence="3 5" id="KW-0732">Signal</keyword>
<dbReference type="InterPro" id="IPR028081">
    <property type="entry name" value="Leu-bd"/>
</dbReference>
<dbReference type="Proteomes" id="UP000437862">
    <property type="component" value="Chromosome"/>
</dbReference>
<dbReference type="InterPro" id="IPR000709">
    <property type="entry name" value="Leu_Ile_Val-bd"/>
</dbReference>
<evidence type="ECO:0000256" key="2">
    <source>
        <dbReference type="ARBA" id="ARBA00022448"/>
    </source>
</evidence>
<evidence type="ECO:0000313" key="9">
    <source>
        <dbReference type="Proteomes" id="UP000315112"/>
    </source>
</evidence>
<evidence type="ECO:0000313" key="10">
    <source>
        <dbReference type="Proteomes" id="UP000437862"/>
    </source>
</evidence>
<sequence length="391" mass="41163">MTTYQARRRALLAGAAAAGLLPTFAFAAPPLKVGLIVPMSGPFASTGRQIEAAVKLYQQQHGDTVAGRKIEIVLKDDGGVSPDVTKRLAQELVARDKVQVLAGFGLTPLALAAAPVATQAKVPMIVMAAATSIIPQRSPYIVRTGFTLAQVTAPLADWAAKNKVGRAMTLVTDYGPGLDAEKVFGKRFTAGGGKVLDALRAPLRNPDYAPFLARVKDAKPDALFVFVPSGEGAAVLKQFNDRGLAAAGVRLICTGDVLDDDLMTGIGNAADGVVSSHHYSAAHPSPGNKAYVEAFTRANKGMRPNFHSVGAYDGMHLLYQALAKTNGNADGAQLLAAMKGMAWTSVRGPVRIDPTSRDIVQTVYIRRAAQVDGGMYNVEFDKVENVADPGV</sequence>
<dbReference type="OrthoDB" id="9794229at2"/>
<name>A0A562PKR7_9BURK</name>
<dbReference type="InterPro" id="IPR051010">
    <property type="entry name" value="BCAA_transport"/>
</dbReference>
<dbReference type="GO" id="GO:0006865">
    <property type="term" value="P:amino acid transport"/>
    <property type="evidence" value="ECO:0007669"/>
    <property type="project" value="UniProtKB-KW"/>
</dbReference>
<dbReference type="AlphaFoldDB" id="A0A562PKR7"/>
<dbReference type="Gene3D" id="3.40.50.2300">
    <property type="match status" value="2"/>
</dbReference>
<feature type="domain" description="Leucine-binding protein" evidence="6">
    <location>
        <begin position="30"/>
        <end position="368"/>
    </location>
</feature>
<dbReference type="PANTHER" id="PTHR30483:SF6">
    <property type="entry name" value="PERIPLASMIC BINDING PROTEIN OF ABC TRANSPORTER FOR NATURAL AMINO ACIDS"/>
    <property type="match status" value="1"/>
</dbReference>
<dbReference type="Pfam" id="PF13458">
    <property type="entry name" value="Peripla_BP_6"/>
    <property type="match status" value="1"/>
</dbReference>
<gene>
    <name evidence="7" type="ORF">GO485_27735</name>
    <name evidence="8" type="ORF">IP92_04194</name>
</gene>
<dbReference type="RefSeq" id="WP_145878689.1">
    <property type="nucleotide sequence ID" value="NZ_CP046904.1"/>
</dbReference>
<dbReference type="EMBL" id="VLKW01000008">
    <property type="protein sequence ID" value="TWI45019.1"/>
    <property type="molecule type" value="Genomic_DNA"/>
</dbReference>
<evidence type="ECO:0000259" key="6">
    <source>
        <dbReference type="Pfam" id="PF13458"/>
    </source>
</evidence>
<evidence type="ECO:0000313" key="7">
    <source>
        <dbReference type="EMBL" id="QGZ42449.1"/>
    </source>
</evidence>
<keyword evidence="2" id="KW-0813">Transport</keyword>
<organism evidence="8 9">
    <name type="scientific">Pseudoduganella flava</name>
    <dbReference type="NCBI Taxonomy" id="871742"/>
    <lineage>
        <taxon>Bacteria</taxon>
        <taxon>Pseudomonadati</taxon>
        <taxon>Pseudomonadota</taxon>
        <taxon>Betaproteobacteria</taxon>
        <taxon>Burkholderiales</taxon>
        <taxon>Oxalobacteraceae</taxon>
        <taxon>Telluria group</taxon>
        <taxon>Pseudoduganella</taxon>
    </lineage>
</organism>
<feature type="chain" id="PRO_5044617818" evidence="5">
    <location>
        <begin position="28"/>
        <end position="391"/>
    </location>
</feature>
<dbReference type="InterPro" id="IPR028082">
    <property type="entry name" value="Peripla_BP_I"/>
</dbReference>
<reference evidence="8" key="2">
    <citation type="submission" date="2019-07" db="EMBL/GenBank/DDBJ databases">
        <authorList>
            <person name="Whitman W."/>
            <person name="Huntemann M."/>
            <person name="Clum A."/>
            <person name="Pillay M."/>
            <person name="Palaniappan K."/>
            <person name="Varghese N."/>
            <person name="Mikhailova N."/>
            <person name="Stamatis D."/>
            <person name="Reddy T."/>
            <person name="Daum C."/>
            <person name="Shapiro N."/>
            <person name="Ivanova N."/>
            <person name="Kyrpides N."/>
            <person name="Woyke T."/>
        </authorList>
    </citation>
    <scope>NUCLEOTIDE SEQUENCE</scope>
    <source>
        <strain evidence="8">CGMCC 1.10685</strain>
    </source>
</reference>
<keyword evidence="4" id="KW-0029">Amino-acid transport</keyword>